<organism evidence="6 7">
    <name type="scientific">Ascodesmis nigricans</name>
    <dbReference type="NCBI Taxonomy" id="341454"/>
    <lineage>
        <taxon>Eukaryota</taxon>
        <taxon>Fungi</taxon>
        <taxon>Dikarya</taxon>
        <taxon>Ascomycota</taxon>
        <taxon>Pezizomycotina</taxon>
        <taxon>Pezizomycetes</taxon>
        <taxon>Pezizales</taxon>
        <taxon>Ascodesmidaceae</taxon>
        <taxon>Ascodesmis</taxon>
    </lineage>
</organism>
<evidence type="ECO:0000313" key="7">
    <source>
        <dbReference type="Proteomes" id="UP000298138"/>
    </source>
</evidence>
<evidence type="ECO:0000313" key="6">
    <source>
        <dbReference type="EMBL" id="TGZ76572.1"/>
    </source>
</evidence>
<evidence type="ECO:0000256" key="1">
    <source>
        <dbReference type="ARBA" id="ARBA00010322"/>
    </source>
</evidence>
<keyword evidence="2" id="KW-0547">Nucleotide-binding</keyword>
<proteinExistence type="inferred from homology"/>
<dbReference type="Pfam" id="PF03969">
    <property type="entry name" value="AFG1_ATPase"/>
    <property type="match status" value="2"/>
</dbReference>
<reference evidence="6 7" key="1">
    <citation type="submission" date="2019-04" db="EMBL/GenBank/DDBJ databases">
        <title>Comparative genomics and transcriptomics to analyze fruiting body development in filamentous ascomycetes.</title>
        <authorList>
            <consortium name="DOE Joint Genome Institute"/>
            <person name="Lutkenhaus R."/>
            <person name="Traeger S."/>
            <person name="Breuer J."/>
            <person name="Kuo A."/>
            <person name="Lipzen A."/>
            <person name="Pangilinan J."/>
            <person name="Dilworth D."/>
            <person name="Sandor L."/>
            <person name="Poggeler S."/>
            <person name="Barry K."/>
            <person name="Grigoriev I.V."/>
            <person name="Nowrousian M."/>
        </authorList>
    </citation>
    <scope>NUCLEOTIDE SEQUENCE [LARGE SCALE GENOMIC DNA]</scope>
    <source>
        <strain evidence="6 7">CBS 389.68</strain>
    </source>
</reference>
<feature type="domain" description="AAA+ ATPase" evidence="5">
    <location>
        <begin position="102"/>
        <end position="231"/>
    </location>
</feature>
<dbReference type="EMBL" id="ML220173">
    <property type="protein sequence ID" value="TGZ76572.1"/>
    <property type="molecule type" value="Genomic_DNA"/>
</dbReference>
<dbReference type="InParanoid" id="A0A4S2MIF9"/>
<dbReference type="GO" id="GO:0005524">
    <property type="term" value="F:ATP binding"/>
    <property type="evidence" value="ECO:0007669"/>
    <property type="project" value="UniProtKB-KW"/>
</dbReference>
<dbReference type="NCBIfam" id="NF040713">
    <property type="entry name" value="ZapE"/>
    <property type="match status" value="1"/>
</dbReference>
<evidence type="ECO:0000259" key="5">
    <source>
        <dbReference type="SMART" id="SM00382"/>
    </source>
</evidence>
<keyword evidence="7" id="KW-1185">Reference proteome</keyword>
<dbReference type="OrthoDB" id="548867at2759"/>
<dbReference type="Gene3D" id="3.40.50.300">
    <property type="entry name" value="P-loop containing nucleotide triphosphate hydrolases"/>
    <property type="match status" value="1"/>
</dbReference>
<dbReference type="SUPFAM" id="SSF52540">
    <property type="entry name" value="P-loop containing nucleoside triphosphate hydrolases"/>
    <property type="match status" value="1"/>
</dbReference>
<evidence type="ECO:0000256" key="4">
    <source>
        <dbReference type="SAM" id="MobiDB-lite"/>
    </source>
</evidence>
<dbReference type="InterPro" id="IPR005654">
    <property type="entry name" value="ATPase_AFG1-like"/>
</dbReference>
<protein>
    <recommendedName>
        <fullName evidence="5">AAA+ ATPase domain-containing protein</fullName>
    </recommendedName>
</protein>
<dbReference type="GO" id="GO:0016887">
    <property type="term" value="F:ATP hydrolysis activity"/>
    <property type="evidence" value="ECO:0007669"/>
    <property type="project" value="InterPro"/>
</dbReference>
<feature type="compositionally biased region" description="Polar residues" evidence="4">
    <location>
        <begin position="266"/>
        <end position="275"/>
    </location>
</feature>
<dbReference type="InterPro" id="IPR027417">
    <property type="entry name" value="P-loop_NTPase"/>
</dbReference>
<dbReference type="AlphaFoldDB" id="A0A4S2MIF9"/>
<sequence>MPPTSLTITNPLHLYRAHIAASRLLPDPAQHRIAHHLQSVYHRLLNYTPPPELNSRLASLSLALSTNNPPPPTILHELYQSHQSRSLIRVVTSADTAVSVPTPQGFYLHGEVGTGKSLLLDLLYSSLPHTGKRRWHFHAFMLMLFESLAKGGEGHEHILLSIARDLVEQTPIVFLDEIQFPDRASAKITSELLVRFWALGGVLVGSSNRATKGLMAAAGTGRRGEFVRFEDALQARCEEHRIEGSKDWRREKREGPVKWWRVGSPLQDSETQSSTHETHAPPSKITKPSHFYAPDAASEAWKELTTLPPGATWEPKTITVYGRQIHLPRHHAGKAIITFSDLCNTNLGPADYLTLCSTLHTLLIISVPALSHAKNKNEARRFITLLDAVYESGVKLALQTTAEMTPDELLFPDLQASQKKAGGGERQKGEYDMTGDADSLHGEVFAEAWESGAFRPNVLNTPAEDAERVEEAMRETARSKVDYSNQRAFTGEDEVFAARRAVSRIWEVCGDGWWSGVEWTPVVRERERERGGVVDGVGGVGVRDTREKPVFGERHFWSMGLWGKRAGDWGRGVDAKRQPS</sequence>
<dbReference type="SMART" id="SM00382">
    <property type="entry name" value="AAA"/>
    <property type="match status" value="1"/>
</dbReference>
<accession>A0A4S2MIF9</accession>
<gene>
    <name evidence="6" type="ORF">EX30DRAFT_367309</name>
</gene>
<name>A0A4S2MIF9_9PEZI</name>
<dbReference type="PANTHER" id="PTHR12169:SF2">
    <property type="entry name" value="AFG1P"/>
    <property type="match status" value="1"/>
</dbReference>
<dbReference type="PANTHER" id="PTHR12169">
    <property type="entry name" value="ATPASE N2B"/>
    <property type="match status" value="1"/>
</dbReference>
<dbReference type="Proteomes" id="UP000298138">
    <property type="component" value="Unassembled WGS sequence"/>
</dbReference>
<dbReference type="GO" id="GO:0005739">
    <property type="term" value="C:mitochondrion"/>
    <property type="evidence" value="ECO:0007669"/>
    <property type="project" value="TreeGrafter"/>
</dbReference>
<feature type="region of interest" description="Disordered" evidence="4">
    <location>
        <begin position="262"/>
        <end position="288"/>
    </location>
</feature>
<comment type="similarity">
    <text evidence="1">Belongs to the AFG1 ATPase family.</text>
</comment>
<dbReference type="InterPro" id="IPR003593">
    <property type="entry name" value="AAA+_ATPase"/>
</dbReference>
<evidence type="ECO:0000256" key="3">
    <source>
        <dbReference type="ARBA" id="ARBA00022840"/>
    </source>
</evidence>
<keyword evidence="3" id="KW-0067">ATP-binding</keyword>
<evidence type="ECO:0000256" key="2">
    <source>
        <dbReference type="ARBA" id="ARBA00022741"/>
    </source>
</evidence>